<evidence type="ECO:0000256" key="1">
    <source>
        <dbReference type="SAM" id="Phobius"/>
    </source>
</evidence>
<dbReference type="PANTHER" id="PTHR34211:SF3">
    <property type="entry name" value="CALCINEURIN-LIKE METALLO-PHOSPHOESTERASE SUPERFAMILY PROTEIN"/>
    <property type="match status" value="1"/>
</dbReference>
<proteinExistence type="predicted"/>
<protein>
    <recommendedName>
        <fullName evidence="4">Metallophosphoesterase</fullName>
    </recommendedName>
</protein>
<reference evidence="2 3" key="1">
    <citation type="submission" date="2023-10" db="EMBL/GenBank/DDBJ databases">
        <authorList>
            <person name="Wang X.X."/>
        </authorList>
    </citation>
    <scope>NUCLEOTIDE SEQUENCE [LARGE SCALE GENOMIC DNA]</scope>
    <source>
        <strain evidence="2 3">NBRC 12816</strain>
    </source>
</reference>
<keyword evidence="3" id="KW-1185">Reference proteome</keyword>
<comment type="caution">
    <text evidence="2">The sequence shown here is derived from an EMBL/GenBank/DDBJ whole genome shotgun (WGS) entry which is preliminary data.</text>
</comment>
<name>A0ABU4KG35_9ACTN</name>
<dbReference type="Proteomes" id="UP001278571">
    <property type="component" value="Unassembled WGS sequence"/>
</dbReference>
<feature type="transmembrane region" description="Helical" evidence="1">
    <location>
        <begin position="497"/>
        <end position="526"/>
    </location>
</feature>
<feature type="transmembrane region" description="Helical" evidence="1">
    <location>
        <begin position="391"/>
        <end position="412"/>
    </location>
</feature>
<dbReference type="SUPFAM" id="SSF56300">
    <property type="entry name" value="Metallo-dependent phosphatases"/>
    <property type="match status" value="1"/>
</dbReference>
<dbReference type="InterPro" id="IPR029052">
    <property type="entry name" value="Metallo-depent_PP-like"/>
</dbReference>
<evidence type="ECO:0000313" key="3">
    <source>
        <dbReference type="Proteomes" id="UP001278571"/>
    </source>
</evidence>
<keyword evidence="1" id="KW-1133">Transmembrane helix</keyword>
<evidence type="ECO:0008006" key="4">
    <source>
        <dbReference type="Google" id="ProtNLM"/>
    </source>
</evidence>
<dbReference type="EMBL" id="JAWJZF010000492">
    <property type="protein sequence ID" value="MDX2296297.1"/>
    <property type="molecule type" value="Genomic_DNA"/>
</dbReference>
<accession>A0ABU4KG35</accession>
<keyword evidence="1" id="KW-0472">Membrane</keyword>
<sequence>MDFRELRGRADELGFTPRQPVRWLAPRELARTAVKVGLAAVFAGYADKREVQGALEAGLLRAPLADPGAEEIWIDFAADLGDGFEATASVAAALGADRLAVEGPGSLPRGSLLVLGGDQVYPVASATAYEDRMKGPYRAALPSAADQPLMVALPGNHDWYDGLTAFLRMFAQESAIGGWQTRQTRSYFAVRLPQRWWLVGLDSQLGSYVDDPQRRYFETHLSPLLCPGDSVIVCSAEPTWVRSDERPDAFDSLHWFDRTLVRTRFDRNTRTREETGAAVRLWLTGDKHHYARYAERLPDDVAGTDDLPPDPRRRQMVTCGLGGAYLSATHRLPKALPLPPAASRMRTRDRPPTDFALARHTYPDAAESRALARGIAEPWSRFWLPRRNPGFAVLAGAVQTVLVLLMSGVFALAEGRHTPVGALRSAGPDDLLGLLCASAALFVLPFVIGWWRGLLRERRPRAPSGPAVAVLFQAAVAAAALAVAVAIARAVPSSWNGLVVLAILLLVGAVIGAVLGSQCFALWVLWTNRGLVAEWQMSGQSMDDHKGFLRMRLAGDGTLTLYPLALDRTCRDWKVEGVEDPEGAWRRPVPGTAPTVRLIEEPVVIAPHVRRPDLTRPCPDPER</sequence>
<organism evidence="2 3">
    <name type="scientific">Streptomyces roseolus</name>
    <dbReference type="NCBI Taxonomy" id="67358"/>
    <lineage>
        <taxon>Bacteria</taxon>
        <taxon>Bacillati</taxon>
        <taxon>Actinomycetota</taxon>
        <taxon>Actinomycetes</taxon>
        <taxon>Kitasatosporales</taxon>
        <taxon>Streptomycetaceae</taxon>
        <taxon>Streptomyces</taxon>
    </lineage>
</organism>
<dbReference type="Gene3D" id="3.60.21.10">
    <property type="match status" value="1"/>
</dbReference>
<gene>
    <name evidence="2" type="ORF">R2363_29465</name>
</gene>
<dbReference type="RefSeq" id="WP_319012471.1">
    <property type="nucleotide sequence ID" value="NZ_JAWJZF010000492.1"/>
</dbReference>
<keyword evidence="1" id="KW-0812">Transmembrane</keyword>
<evidence type="ECO:0000313" key="2">
    <source>
        <dbReference type="EMBL" id="MDX2296297.1"/>
    </source>
</evidence>
<dbReference type="PANTHER" id="PTHR34211">
    <property type="entry name" value="CALCINEURIN-LIKE METALLO-PHOSPHOESTERASE SUPERFAMILY PROTEIN"/>
    <property type="match status" value="1"/>
</dbReference>
<feature type="transmembrane region" description="Helical" evidence="1">
    <location>
        <begin position="432"/>
        <end position="455"/>
    </location>
</feature>
<feature type="transmembrane region" description="Helical" evidence="1">
    <location>
        <begin position="467"/>
        <end position="491"/>
    </location>
</feature>